<protein>
    <recommendedName>
        <fullName evidence="7">Aspartokinase</fullName>
        <ecNumber evidence="7">2.7.2.4</ecNumber>
    </recommendedName>
</protein>
<dbReference type="Gene3D" id="3.40.1160.10">
    <property type="entry name" value="Acetylglutamate kinase-like"/>
    <property type="match status" value="1"/>
</dbReference>
<dbReference type="InterPro" id="IPR018042">
    <property type="entry name" value="Aspartate_kinase_CS"/>
</dbReference>
<dbReference type="InterPro" id="IPR001048">
    <property type="entry name" value="Asp/Glu/Uridylate_kinase"/>
</dbReference>
<comment type="similarity">
    <text evidence="2 7">Belongs to the aspartokinase family.</text>
</comment>
<gene>
    <name evidence="10" type="ORF">MUN79_04590</name>
</gene>
<dbReference type="InterPro" id="IPR036393">
    <property type="entry name" value="AceGlu_kinase-like_sf"/>
</dbReference>
<comment type="pathway">
    <text evidence="1 8">Amino-acid biosynthesis; L-lysine biosynthesis via DAP pathway; (S)-tetrahydrodipicolinate from L-aspartate: step 1/4.</text>
</comment>
<dbReference type="Proteomes" id="UP000831796">
    <property type="component" value="Chromosome"/>
</dbReference>
<evidence type="ECO:0000313" key="11">
    <source>
        <dbReference type="Proteomes" id="UP000831796"/>
    </source>
</evidence>
<dbReference type="NCBIfam" id="TIGR00657">
    <property type="entry name" value="asp_kinases"/>
    <property type="match status" value="1"/>
</dbReference>
<organism evidence="10 11">
    <name type="scientific">Hymenobacter cellulosilyticus</name>
    <dbReference type="NCBI Taxonomy" id="2932248"/>
    <lineage>
        <taxon>Bacteria</taxon>
        <taxon>Pseudomonadati</taxon>
        <taxon>Bacteroidota</taxon>
        <taxon>Cytophagia</taxon>
        <taxon>Cytophagales</taxon>
        <taxon>Hymenobacteraceae</taxon>
        <taxon>Hymenobacter</taxon>
    </lineage>
</organism>
<keyword evidence="11" id="KW-1185">Reference proteome</keyword>
<keyword evidence="8" id="KW-0028">Amino-acid biosynthesis</keyword>
<evidence type="ECO:0000256" key="6">
    <source>
        <dbReference type="ARBA" id="ARBA00022840"/>
    </source>
</evidence>
<name>A0A8T9QEJ5_9BACT</name>
<dbReference type="KEGG" id="hcu:MUN79_04590"/>
<dbReference type="CDD" id="cd04243">
    <property type="entry name" value="AAK_AK-HSDH-like"/>
    <property type="match status" value="1"/>
</dbReference>
<evidence type="ECO:0000313" key="10">
    <source>
        <dbReference type="EMBL" id="UOQ73253.1"/>
    </source>
</evidence>
<evidence type="ECO:0000256" key="7">
    <source>
        <dbReference type="RuleBase" id="RU003448"/>
    </source>
</evidence>
<dbReference type="GO" id="GO:0004072">
    <property type="term" value="F:aspartate kinase activity"/>
    <property type="evidence" value="ECO:0007669"/>
    <property type="project" value="UniProtKB-EC"/>
</dbReference>
<dbReference type="InterPro" id="IPR042199">
    <property type="entry name" value="AsparK_Bifunc_asparK/hSer_DH"/>
</dbReference>
<dbReference type="AlphaFoldDB" id="A0A8T9QEJ5"/>
<reference evidence="10" key="1">
    <citation type="submission" date="2022-04" db="EMBL/GenBank/DDBJ databases">
        <title>Hymenobacter sp. isolated from the air.</title>
        <authorList>
            <person name="Won M."/>
            <person name="Lee C.-M."/>
            <person name="Woen H.-Y."/>
            <person name="Kwon S.-W."/>
        </authorList>
    </citation>
    <scope>NUCLEOTIDE SEQUENCE</scope>
    <source>
        <strain evidence="10">5116S-3</strain>
    </source>
</reference>
<evidence type="ECO:0000256" key="2">
    <source>
        <dbReference type="ARBA" id="ARBA00010122"/>
    </source>
</evidence>
<keyword evidence="6" id="KW-0067">ATP-binding</keyword>
<dbReference type="GO" id="GO:0005524">
    <property type="term" value="F:ATP binding"/>
    <property type="evidence" value="ECO:0007669"/>
    <property type="project" value="UniProtKB-KW"/>
</dbReference>
<dbReference type="PROSITE" id="PS00324">
    <property type="entry name" value="ASPARTOKINASE"/>
    <property type="match status" value="1"/>
</dbReference>
<comment type="pathway">
    <text evidence="8">Amino-acid biosynthesis; L-threonine biosynthesis; L-threonine from L-aspartate: step 1/5.</text>
</comment>
<dbReference type="InterPro" id="IPR001341">
    <property type="entry name" value="Asp_kinase"/>
</dbReference>
<dbReference type="PANTHER" id="PTHR21499:SF59">
    <property type="entry name" value="ASPARTOKINASE"/>
    <property type="match status" value="1"/>
</dbReference>
<comment type="catalytic activity">
    <reaction evidence="7">
        <text>L-aspartate + ATP = 4-phospho-L-aspartate + ADP</text>
        <dbReference type="Rhea" id="RHEA:23776"/>
        <dbReference type="ChEBI" id="CHEBI:29991"/>
        <dbReference type="ChEBI" id="CHEBI:30616"/>
        <dbReference type="ChEBI" id="CHEBI:57535"/>
        <dbReference type="ChEBI" id="CHEBI:456216"/>
        <dbReference type="EC" id="2.7.2.4"/>
    </reaction>
</comment>
<dbReference type="Pfam" id="PF00696">
    <property type="entry name" value="AA_kinase"/>
    <property type="match status" value="1"/>
</dbReference>
<comment type="pathway">
    <text evidence="8">Amino-acid biosynthesis; L-methionine biosynthesis via de novo pathway; L-homoserine from L-aspartate: step 1/3.</text>
</comment>
<keyword evidence="5 7" id="KW-0418">Kinase</keyword>
<keyword evidence="4" id="KW-0547">Nucleotide-binding</keyword>
<accession>A0A8T9QEJ5</accession>
<dbReference type="Gene3D" id="1.20.120.1320">
    <property type="entry name" value="Aspartokinase, catalytic domain"/>
    <property type="match status" value="1"/>
</dbReference>
<dbReference type="RefSeq" id="WP_244676607.1">
    <property type="nucleotide sequence ID" value="NZ_CP095046.1"/>
</dbReference>
<keyword evidence="3 7" id="KW-0808">Transferase</keyword>
<evidence type="ECO:0000259" key="9">
    <source>
        <dbReference type="Pfam" id="PF00696"/>
    </source>
</evidence>
<dbReference type="GO" id="GO:0009090">
    <property type="term" value="P:homoserine biosynthetic process"/>
    <property type="evidence" value="ECO:0007669"/>
    <property type="project" value="TreeGrafter"/>
</dbReference>
<evidence type="ECO:0000256" key="8">
    <source>
        <dbReference type="RuleBase" id="RU004249"/>
    </source>
</evidence>
<dbReference type="EC" id="2.7.2.4" evidence="7"/>
<evidence type="ECO:0000256" key="3">
    <source>
        <dbReference type="ARBA" id="ARBA00022679"/>
    </source>
</evidence>
<proteinExistence type="inferred from homology"/>
<dbReference type="SUPFAM" id="SSF53633">
    <property type="entry name" value="Carbamate kinase-like"/>
    <property type="match status" value="1"/>
</dbReference>
<sequence>MQVLKFGGTSVANAANISKVIDIATAAAQQETTIVVVSALGGITDALIEAGRLAATGQEDYKERLRHIESRHMEAARELVPVVSQSSVLSLVKKHCNELESICDGVFLLRELSVRTLDRVMSFGELLSSQIVAASLKGRQVAHQWQDSRQLIRTNSQHGFAAVDFAATNQLINDFVAGQPEALYLVPGFIAADEQGITTTLGRGGSDYTAAIFAGALGASRLEIWTDVSGMMTADPRLVPHARPIPRISYQEAMELSHFGPRCSTRPPFSR</sequence>
<dbReference type="EMBL" id="CP095046">
    <property type="protein sequence ID" value="UOQ73253.1"/>
    <property type="molecule type" value="Genomic_DNA"/>
</dbReference>
<dbReference type="GO" id="GO:0005829">
    <property type="term" value="C:cytosol"/>
    <property type="evidence" value="ECO:0007669"/>
    <property type="project" value="TreeGrafter"/>
</dbReference>
<dbReference type="GO" id="GO:0009089">
    <property type="term" value="P:lysine biosynthetic process via diaminopimelate"/>
    <property type="evidence" value="ECO:0007669"/>
    <property type="project" value="TreeGrafter"/>
</dbReference>
<evidence type="ECO:0000256" key="1">
    <source>
        <dbReference type="ARBA" id="ARBA00004766"/>
    </source>
</evidence>
<evidence type="ECO:0000256" key="4">
    <source>
        <dbReference type="ARBA" id="ARBA00022741"/>
    </source>
</evidence>
<feature type="domain" description="Aspartate/glutamate/uridylate kinase" evidence="9">
    <location>
        <begin position="2"/>
        <end position="259"/>
    </location>
</feature>
<dbReference type="PANTHER" id="PTHR21499">
    <property type="entry name" value="ASPARTATE KINASE"/>
    <property type="match status" value="1"/>
</dbReference>
<evidence type="ECO:0000256" key="5">
    <source>
        <dbReference type="ARBA" id="ARBA00022777"/>
    </source>
</evidence>